<evidence type="ECO:0000313" key="7">
    <source>
        <dbReference type="EMBL" id="KDR82817.1"/>
    </source>
</evidence>
<comment type="similarity">
    <text evidence="2">Belongs to the VAMP-associated protein (VAP) (TC 9.B.17) family.</text>
</comment>
<dbReference type="SUPFAM" id="SSF49354">
    <property type="entry name" value="PapD-like"/>
    <property type="match status" value="1"/>
</dbReference>
<accession>A0A067TKF4</accession>
<gene>
    <name evidence="7" type="ORF">GALMADRAFT_220817</name>
</gene>
<dbReference type="STRING" id="685588.A0A067TKF4"/>
<dbReference type="GO" id="GO:0005886">
    <property type="term" value="C:plasma membrane"/>
    <property type="evidence" value="ECO:0007669"/>
    <property type="project" value="TreeGrafter"/>
</dbReference>
<sequence>MPLSFKPNSSIDFRRPLTLHDKRSLTITNKNHQHVVFRIDTTAPEHYCVWPSVGRLYPQESTIVSILFLPLGKEPPLTAKCNDEVYIHSAFIPLDRVKGCLSSIIQATLDKDEKGGTFQHTLHVNYLSANHQTNESAAVKLTSVMPVNKSLQTQASAKVVPSNRPRSTLAIANVRRTGAVGDDCIPLIQPTLESGSLDSSSTSFYSFISSQSRIPSLEEPMNVTYNPHAGTSDPTAISFCSVAASRTNTTDYGLYYTRRKISQGTITGQSLDSFGNERVSIVNG</sequence>
<dbReference type="Gene3D" id="2.60.40.10">
    <property type="entry name" value="Immunoglobulins"/>
    <property type="match status" value="1"/>
</dbReference>
<evidence type="ECO:0000256" key="1">
    <source>
        <dbReference type="ARBA" id="ARBA00004211"/>
    </source>
</evidence>
<keyword evidence="5" id="KW-0472">Membrane</keyword>
<keyword evidence="3" id="KW-0812">Transmembrane</keyword>
<dbReference type="GO" id="GO:0090158">
    <property type="term" value="P:endoplasmic reticulum membrane organization"/>
    <property type="evidence" value="ECO:0007669"/>
    <property type="project" value="TreeGrafter"/>
</dbReference>
<dbReference type="GO" id="GO:0061817">
    <property type="term" value="P:endoplasmic reticulum-plasma membrane tethering"/>
    <property type="evidence" value="ECO:0007669"/>
    <property type="project" value="TreeGrafter"/>
</dbReference>
<protein>
    <recommendedName>
        <fullName evidence="6">MSP domain-containing protein</fullName>
    </recommendedName>
</protein>
<dbReference type="InterPro" id="IPR008962">
    <property type="entry name" value="PapD-like_sf"/>
</dbReference>
<dbReference type="InterPro" id="IPR016763">
    <property type="entry name" value="VAP"/>
</dbReference>
<evidence type="ECO:0000313" key="8">
    <source>
        <dbReference type="Proteomes" id="UP000027222"/>
    </source>
</evidence>
<comment type="subcellular location">
    <subcellularLocation>
        <location evidence="1">Membrane</location>
        <topology evidence="1">Single-pass type IV membrane protein</topology>
    </subcellularLocation>
</comment>
<dbReference type="AlphaFoldDB" id="A0A067TKF4"/>
<dbReference type="PANTHER" id="PTHR10809">
    <property type="entry name" value="VESICLE-ASSOCIATED MEMBRANE PROTEIN-ASSOCIATED PROTEIN"/>
    <property type="match status" value="1"/>
</dbReference>
<reference evidence="8" key="1">
    <citation type="journal article" date="2014" name="Proc. Natl. Acad. Sci. U.S.A.">
        <title>Extensive sampling of basidiomycete genomes demonstrates inadequacy of the white-rot/brown-rot paradigm for wood decay fungi.</title>
        <authorList>
            <person name="Riley R."/>
            <person name="Salamov A.A."/>
            <person name="Brown D.W."/>
            <person name="Nagy L.G."/>
            <person name="Floudas D."/>
            <person name="Held B.W."/>
            <person name="Levasseur A."/>
            <person name="Lombard V."/>
            <person name="Morin E."/>
            <person name="Otillar R."/>
            <person name="Lindquist E.A."/>
            <person name="Sun H."/>
            <person name="LaButti K.M."/>
            <person name="Schmutz J."/>
            <person name="Jabbour D."/>
            <person name="Luo H."/>
            <person name="Baker S.E."/>
            <person name="Pisabarro A.G."/>
            <person name="Walton J.D."/>
            <person name="Blanchette R.A."/>
            <person name="Henrissat B."/>
            <person name="Martin F."/>
            <person name="Cullen D."/>
            <person name="Hibbett D.S."/>
            <person name="Grigoriev I.V."/>
        </authorList>
    </citation>
    <scope>NUCLEOTIDE SEQUENCE [LARGE SCALE GENOMIC DNA]</scope>
    <source>
        <strain evidence="8">CBS 339.88</strain>
    </source>
</reference>
<dbReference type="PROSITE" id="PS50202">
    <property type="entry name" value="MSP"/>
    <property type="match status" value="1"/>
</dbReference>
<dbReference type="EMBL" id="KL142369">
    <property type="protein sequence ID" value="KDR82817.1"/>
    <property type="molecule type" value="Genomic_DNA"/>
</dbReference>
<dbReference type="InterPro" id="IPR013783">
    <property type="entry name" value="Ig-like_fold"/>
</dbReference>
<evidence type="ECO:0000256" key="5">
    <source>
        <dbReference type="ARBA" id="ARBA00023136"/>
    </source>
</evidence>
<dbReference type="PANTHER" id="PTHR10809:SF6">
    <property type="entry name" value="AT11025P-RELATED"/>
    <property type="match status" value="1"/>
</dbReference>
<dbReference type="Pfam" id="PF00635">
    <property type="entry name" value="Motile_Sperm"/>
    <property type="match status" value="1"/>
</dbReference>
<evidence type="ECO:0000256" key="4">
    <source>
        <dbReference type="ARBA" id="ARBA00022989"/>
    </source>
</evidence>
<dbReference type="InterPro" id="IPR000535">
    <property type="entry name" value="MSP_dom"/>
</dbReference>
<evidence type="ECO:0000256" key="2">
    <source>
        <dbReference type="ARBA" id="ARBA00008932"/>
    </source>
</evidence>
<name>A0A067TKF4_GALM3</name>
<proteinExistence type="inferred from homology"/>
<evidence type="ECO:0000256" key="3">
    <source>
        <dbReference type="ARBA" id="ARBA00022692"/>
    </source>
</evidence>
<dbReference type="GO" id="GO:0005789">
    <property type="term" value="C:endoplasmic reticulum membrane"/>
    <property type="evidence" value="ECO:0007669"/>
    <property type="project" value="InterPro"/>
</dbReference>
<evidence type="ECO:0000259" key="6">
    <source>
        <dbReference type="PROSITE" id="PS50202"/>
    </source>
</evidence>
<organism evidence="7 8">
    <name type="scientific">Galerina marginata (strain CBS 339.88)</name>
    <dbReference type="NCBI Taxonomy" id="685588"/>
    <lineage>
        <taxon>Eukaryota</taxon>
        <taxon>Fungi</taxon>
        <taxon>Dikarya</taxon>
        <taxon>Basidiomycota</taxon>
        <taxon>Agaricomycotina</taxon>
        <taxon>Agaricomycetes</taxon>
        <taxon>Agaricomycetidae</taxon>
        <taxon>Agaricales</taxon>
        <taxon>Agaricineae</taxon>
        <taxon>Strophariaceae</taxon>
        <taxon>Galerina</taxon>
    </lineage>
</organism>
<keyword evidence="4" id="KW-1133">Transmembrane helix</keyword>
<dbReference type="HOGENOM" id="CLU_980197_0_0_1"/>
<keyword evidence="8" id="KW-1185">Reference proteome</keyword>
<dbReference type="GO" id="GO:0033149">
    <property type="term" value="F:FFAT motif binding"/>
    <property type="evidence" value="ECO:0007669"/>
    <property type="project" value="TreeGrafter"/>
</dbReference>
<dbReference type="Proteomes" id="UP000027222">
    <property type="component" value="Unassembled WGS sequence"/>
</dbReference>
<feature type="domain" description="MSP" evidence="6">
    <location>
        <begin position="2"/>
        <end position="127"/>
    </location>
</feature>